<dbReference type="CDD" id="cd05233">
    <property type="entry name" value="SDR_c"/>
    <property type="match status" value="1"/>
</dbReference>
<name>A0ABP5MP61_9MICC</name>
<evidence type="ECO:0000256" key="2">
    <source>
        <dbReference type="ARBA" id="ARBA00023002"/>
    </source>
</evidence>
<comment type="similarity">
    <text evidence="1">Belongs to the short-chain dehydrogenases/reductases (SDR) family.</text>
</comment>
<dbReference type="Proteomes" id="UP001500974">
    <property type="component" value="Unassembled WGS sequence"/>
</dbReference>
<proteinExistence type="inferred from homology"/>
<keyword evidence="2" id="KW-0560">Oxidoreductase</keyword>
<dbReference type="InterPro" id="IPR051122">
    <property type="entry name" value="SDR_DHRS6-like"/>
</dbReference>
<dbReference type="SUPFAM" id="SSF51735">
    <property type="entry name" value="NAD(P)-binding Rossmann-fold domains"/>
    <property type="match status" value="1"/>
</dbReference>
<dbReference type="InterPro" id="IPR036291">
    <property type="entry name" value="NAD(P)-bd_dom_sf"/>
</dbReference>
<dbReference type="PANTHER" id="PTHR43477">
    <property type="entry name" value="DIHYDROANTICAPSIN 7-DEHYDROGENASE"/>
    <property type="match status" value="1"/>
</dbReference>
<gene>
    <name evidence="3" type="ORF">GCM10009784_19650</name>
</gene>
<keyword evidence="4" id="KW-1185">Reference proteome</keyword>
<sequence length="241" mass="24829">MTESPGLSGLNVLIAGATSQAGIAAAEAFTSAGARVIAVGSDSTRLERALGHLSGAELRTCDLADFAAVLSLSNDLRAAGTTVDGLIHLVGGWRGGSGIAGQSDEDYDFLHRSILTTLRNTSRAFAGDLERSQRGRLAIVSASAVDSPTASSASYAAIKAAAETWVRAVGREFAAAHPNGQARAAASIVVVKALLDEKMRAESPERRFPGYTHVRDLAATLAGLFELDAAAINGQRVNPAS</sequence>
<protein>
    <submittedName>
        <fullName evidence="3">SDR family oxidoreductase</fullName>
    </submittedName>
</protein>
<dbReference type="Pfam" id="PF00106">
    <property type="entry name" value="adh_short"/>
    <property type="match status" value="1"/>
</dbReference>
<comment type="caution">
    <text evidence="3">The sequence shown here is derived from an EMBL/GenBank/DDBJ whole genome shotgun (WGS) entry which is preliminary data.</text>
</comment>
<evidence type="ECO:0000256" key="1">
    <source>
        <dbReference type="ARBA" id="ARBA00006484"/>
    </source>
</evidence>
<accession>A0ABP5MP61</accession>
<dbReference type="InterPro" id="IPR002347">
    <property type="entry name" value="SDR_fam"/>
</dbReference>
<dbReference type="PANTHER" id="PTHR43477:SF1">
    <property type="entry name" value="DIHYDROANTICAPSIN 7-DEHYDROGENASE"/>
    <property type="match status" value="1"/>
</dbReference>
<evidence type="ECO:0000313" key="3">
    <source>
        <dbReference type="EMBL" id="GAA2175797.1"/>
    </source>
</evidence>
<dbReference type="EMBL" id="BAAAON010000002">
    <property type="protein sequence ID" value="GAA2175797.1"/>
    <property type="molecule type" value="Genomic_DNA"/>
</dbReference>
<reference evidence="4" key="1">
    <citation type="journal article" date="2019" name="Int. J. Syst. Evol. Microbiol.">
        <title>The Global Catalogue of Microorganisms (GCM) 10K type strain sequencing project: providing services to taxonomists for standard genome sequencing and annotation.</title>
        <authorList>
            <consortium name="The Broad Institute Genomics Platform"/>
            <consortium name="The Broad Institute Genome Sequencing Center for Infectious Disease"/>
            <person name="Wu L."/>
            <person name="Ma J."/>
        </authorList>
    </citation>
    <scope>NUCLEOTIDE SEQUENCE [LARGE SCALE GENOMIC DNA]</scope>
    <source>
        <strain evidence="4">JCM 14917</strain>
    </source>
</reference>
<dbReference type="RefSeq" id="WP_346028226.1">
    <property type="nucleotide sequence ID" value="NZ_BAAAON010000002.1"/>
</dbReference>
<evidence type="ECO:0000313" key="4">
    <source>
        <dbReference type="Proteomes" id="UP001500974"/>
    </source>
</evidence>
<dbReference type="Gene3D" id="3.40.50.720">
    <property type="entry name" value="NAD(P)-binding Rossmann-like Domain"/>
    <property type="match status" value="1"/>
</dbReference>
<organism evidence="3 4">
    <name type="scientific">Arthrobacter parietis</name>
    <dbReference type="NCBI Taxonomy" id="271434"/>
    <lineage>
        <taxon>Bacteria</taxon>
        <taxon>Bacillati</taxon>
        <taxon>Actinomycetota</taxon>
        <taxon>Actinomycetes</taxon>
        <taxon>Micrococcales</taxon>
        <taxon>Micrococcaceae</taxon>
        <taxon>Arthrobacter</taxon>
    </lineage>
</organism>